<proteinExistence type="predicted"/>
<dbReference type="KEGG" id="dqu:106743578"/>
<name>A0A6P3X440_DINQU</name>
<gene>
    <name evidence="2" type="primary">LOC106743578</name>
</gene>
<dbReference type="Proteomes" id="UP000515204">
    <property type="component" value="Unplaced"/>
</dbReference>
<feature type="non-terminal residue" evidence="2">
    <location>
        <position position="1"/>
    </location>
</feature>
<sequence>YSTAICKQKFLLFRYAERSAEDVPNLWDYNVLLYHVKRARERIQEFDRLRRARRLLDAISLVNDLLADDSEIEILTLAGIIVRRLNKLGVTNVSADREDERWYRNARLSASRLTHAGIYHCCTFCSSGGRKEVTCGCRGTMPGGYRGCGHGHVGHPGVNHWSCCGSILRNGRCLIMRKAIHQLTLKTRTDKNSDC</sequence>
<organism evidence="1 2">
    <name type="scientific">Dinoponera quadriceps</name>
    <name type="common">South American ant</name>
    <dbReference type="NCBI Taxonomy" id="609295"/>
    <lineage>
        <taxon>Eukaryota</taxon>
        <taxon>Metazoa</taxon>
        <taxon>Ecdysozoa</taxon>
        <taxon>Arthropoda</taxon>
        <taxon>Hexapoda</taxon>
        <taxon>Insecta</taxon>
        <taxon>Pterygota</taxon>
        <taxon>Neoptera</taxon>
        <taxon>Endopterygota</taxon>
        <taxon>Hymenoptera</taxon>
        <taxon>Apocrita</taxon>
        <taxon>Aculeata</taxon>
        <taxon>Formicoidea</taxon>
        <taxon>Formicidae</taxon>
        <taxon>Ponerinae</taxon>
        <taxon>Ponerini</taxon>
        <taxon>Dinoponera</taxon>
    </lineage>
</organism>
<protein>
    <submittedName>
        <fullName evidence="2">Uncharacterized protein LOC106743578</fullName>
    </submittedName>
</protein>
<evidence type="ECO:0000313" key="1">
    <source>
        <dbReference type="Proteomes" id="UP000515204"/>
    </source>
</evidence>
<keyword evidence="1" id="KW-1185">Reference proteome</keyword>
<dbReference type="RefSeq" id="XP_014473058.1">
    <property type="nucleotide sequence ID" value="XM_014617572.1"/>
</dbReference>
<evidence type="ECO:0000313" key="2">
    <source>
        <dbReference type="RefSeq" id="XP_014473058.1"/>
    </source>
</evidence>
<dbReference type="OrthoDB" id="264520at2759"/>
<dbReference type="AlphaFoldDB" id="A0A6P3X440"/>
<dbReference type="GeneID" id="106743578"/>
<reference evidence="2" key="1">
    <citation type="submission" date="2025-08" db="UniProtKB">
        <authorList>
            <consortium name="RefSeq"/>
        </authorList>
    </citation>
    <scope>IDENTIFICATION</scope>
</reference>
<accession>A0A6P3X440</accession>